<protein>
    <submittedName>
        <fullName evidence="2">Uncharacterized protein</fullName>
    </submittedName>
</protein>
<organism evidence="2 3">
    <name type="scientific">Canna indica</name>
    <name type="common">Indian-shot</name>
    <dbReference type="NCBI Taxonomy" id="4628"/>
    <lineage>
        <taxon>Eukaryota</taxon>
        <taxon>Viridiplantae</taxon>
        <taxon>Streptophyta</taxon>
        <taxon>Embryophyta</taxon>
        <taxon>Tracheophyta</taxon>
        <taxon>Spermatophyta</taxon>
        <taxon>Magnoliopsida</taxon>
        <taxon>Liliopsida</taxon>
        <taxon>Zingiberales</taxon>
        <taxon>Cannaceae</taxon>
        <taxon>Canna</taxon>
    </lineage>
</organism>
<feature type="transmembrane region" description="Helical" evidence="1">
    <location>
        <begin position="27"/>
        <end position="52"/>
    </location>
</feature>
<dbReference type="EMBL" id="CP136896">
    <property type="protein sequence ID" value="WOL13874.1"/>
    <property type="molecule type" value="Genomic_DNA"/>
</dbReference>
<feature type="transmembrane region" description="Helical" evidence="1">
    <location>
        <begin position="277"/>
        <end position="301"/>
    </location>
</feature>
<gene>
    <name evidence="2" type="ORF">Cni_G22654</name>
</gene>
<evidence type="ECO:0000256" key="1">
    <source>
        <dbReference type="SAM" id="Phobius"/>
    </source>
</evidence>
<proteinExistence type="predicted"/>
<reference evidence="2 3" key="1">
    <citation type="submission" date="2023-10" db="EMBL/GenBank/DDBJ databases">
        <title>Chromosome-scale genome assembly provides insights into flower coloration mechanisms of Canna indica.</title>
        <authorList>
            <person name="Li C."/>
        </authorList>
    </citation>
    <scope>NUCLEOTIDE SEQUENCE [LARGE SCALE GENOMIC DNA]</scope>
    <source>
        <tissue evidence="2">Flower</tissue>
    </source>
</reference>
<evidence type="ECO:0000313" key="2">
    <source>
        <dbReference type="EMBL" id="WOL13874.1"/>
    </source>
</evidence>
<keyword evidence="3" id="KW-1185">Reference proteome</keyword>
<sequence length="327" mass="35435">MASTMAAPSSDPLGILQILWRALQLPAMAGGLILPLLLLTLLASSLLFLSAYNISPVVLDLVAKLYPLFKNPRSPEPPNVITEIGKDLRDIARLTSLVASLFFFASLLLMVATVYTFAMAYSARSLSPRQLLLRVARRWYQTLVTRLYVVLLTLGLALLSLIVVGAVMLASDEPNAADGCGVGLSAAAVLLYLYLSTRWAMSLVITTVEETWGIGALSWSVELFIGNKKRGTLLTLILKAVQLAIYVTFAAAMVAPGTATPSPDPPAPPAPEEQMKLWLIVAAATALWEMYSMAVYTVFYYECRKSHGLDWGHTNYTVLPDAAAVKV</sequence>
<name>A0AAQ3QJS0_9LILI</name>
<dbReference type="PANTHER" id="PTHR33133">
    <property type="entry name" value="OS08G0107100 PROTEIN-RELATED"/>
    <property type="match status" value="1"/>
</dbReference>
<dbReference type="AlphaFoldDB" id="A0AAQ3QJS0"/>
<feature type="transmembrane region" description="Helical" evidence="1">
    <location>
        <begin position="236"/>
        <end position="257"/>
    </location>
</feature>
<feature type="transmembrane region" description="Helical" evidence="1">
    <location>
        <begin position="97"/>
        <end position="122"/>
    </location>
</feature>
<feature type="transmembrane region" description="Helical" evidence="1">
    <location>
        <begin position="176"/>
        <end position="195"/>
    </location>
</feature>
<keyword evidence="1" id="KW-0812">Transmembrane</keyword>
<keyword evidence="1" id="KW-0472">Membrane</keyword>
<keyword evidence="1" id="KW-1133">Transmembrane helix</keyword>
<accession>A0AAQ3QJS0</accession>
<dbReference type="PANTHER" id="PTHR33133:SF1">
    <property type="entry name" value="EXPRESSED PROTEIN-RELATED"/>
    <property type="match status" value="1"/>
</dbReference>
<evidence type="ECO:0000313" key="3">
    <source>
        <dbReference type="Proteomes" id="UP001327560"/>
    </source>
</evidence>
<dbReference type="Proteomes" id="UP001327560">
    <property type="component" value="Chromosome 7"/>
</dbReference>
<feature type="transmembrane region" description="Helical" evidence="1">
    <location>
        <begin position="143"/>
        <end position="170"/>
    </location>
</feature>